<keyword evidence="3" id="KW-0862">Zinc</keyword>
<evidence type="ECO:0000256" key="5">
    <source>
        <dbReference type="SAM" id="MobiDB-lite"/>
    </source>
</evidence>
<dbReference type="GO" id="GO:0005634">
    <property type="term" value="C:nucleus"/>
    <property type="evidence" value="ECO:0007669"/>
    <property type="project" value="TreeGrafter"/>
</dbReference>
<dbReference type="GO" id="GO:0008270">
    <property type="term" value="F:zinc ion binding"/>
    <property type="evidence" value="ECO:0007669"/>
    <property type="project" value="UniProtKB-KW"/>
</dbReference>
<evidence type="ECO:0000256" key="1">
    <source>
        <dbReference type="ARBA" id="ARBA00022723"/>
    </source>
</evidence>
<evidence type="ECO:0000259" key="6">
    <source>
        <dbReference type="PROSITE" id="PS50199"/>
    </source>
</evidence>
<feature type="domain" description="WLM" evidence="7">
    <location>
        <begin position="5"/>
        <end position="202"/>
    </location>
</feature>
<organism evidence="8 9">
    <name type="scientific">Gomphillus americanus</name>
    <dbReference type="NCBI Taxonomy" id="1940652"/>
    <lineage>
        <taxon>Eukaryota</taxon>
        <taxon>Fungi</taxon>
        <taxon>Dikarya</taxon>
        <taxon>Ascomycota</taxon>
        <taxon>Pezizomycotina</taxon>
        <taxon>Lecanoromycetes</taxon>
        <taxon>OSLEUM clade</taxon>
        <taxon>Ostropomycetidae</taxon>
        <taxon>Ostropales</taxon>
        <taxon>Graphidaceae</taxon>
        <taxon>Gomphilloideae</taxon>
        <taxon>Gomphillus</taxon>
    </lineage>
</organism>
<dbReference type="Pfam" id="PF08325">
    <property type="entry name" value="WLM"/>
    <property type="match status" value="1"/>
</dbReference>
<dbReference type="SUPFAM" id="SSF90209">
    <property type="entry name" value="Ran binding protein zinc finger-like"/>
    <property type="match status" value="1"/>
</dbReference>
<evidence type="ECO:0000256" key="3">
    <source>
        <dbReference type="ARBA" id="ARBA00022833"/>
    </source>
</evidence>
<dbReference type="Proteomes" id="UP000664169">
    <property type="component" value="Unassembled WGS sequence"/>
</dbReference>
<feature type="region of interest" description="Disordered" evidence="5">
    <location>
        <begin position="336"/>
        <end position="357"/>
    </location>
</feature>
<dbReference type="PROSITE" id="PS50199">
    <property type="entry name" value="ZF_RANBP2_2"/>
    <property type="match status" value="1"/>
</dbReference>
<protein>
    <submittedName>
        <fullName evidence="8">Uncharacterized protein</fullName>
    </submittedName>
</protein>
<feature type="region of interest" description="Disordered" evidence="5">
    <location>
        <begin position="254"/>
        <end position="300"/>
    </location>
</feature>
<evidence type="ECO:0000256" key="4">
    <source>
        <dbReference type="PROSITE-ProRule" id="PRU00322"/>
    </source>
</evidence>
<dbReference type="PROSITE" id="PS01358">
    <property type="entry name" value="ZF_RANBP2_1"/>
    <property type="match status" value="1"/>
</dbReference>
<feature type="domain" description="RanBP2-type" evidence="6">
    <location>
        <begin position="301"/>
        <end position="331"/>
    </location>
</feature>
<name>A0A8H3ET56_9LECA</name>
<sequence length="1324" mass="149455">MATHPSITDASALISQYSHEAHRPRADVALHTLRRIASMVKPIMRQRGWRVGTLSEFYPDQQNLLGLNINGGHRICLRLRYPSDQTLFLPFEQVVDTMLHELTHNVFGPHDEKFHRLWNELRDEYEALVRKGYTGEGFLSPGYQLGGSGSKPLHELRRSARAAAEKRRAQSAFGPRRVGGSGPSDVIDIRKTIADAAQRRRDILKGCGDTETDSKVKDRVLAETKRNGVQTVAEADDAYTQAIQQAFMDMVREDADGNNQPGTSPIVVEDPLGYRTKHTNSSSTSGNTEPTPLATNPVSNPDGDKWECPICTFLNSATYLCCEVCLIERPSDLTIPDFDPPQRRPVPLSNKAPSGEHKIMRSRAAVANIAKFKEAEEKSKSPPARVKRFSRLVVRLGSLSISGMDHLKELPISTAHEAIHVPYIQGGIYDNQGFLDYPERKGYDVEAMYKGNLRGRTFADARRLLQGWLFFGLLSAFLGTVIDPQDFIQEDGSMQSGFRLSTNVLEKRLTRWRERILEYTHEEKQQIAKELLSYIRTTSTVTKSKAMIELMGPELHLAICVLGSTLDKARLTLKLLVSHGIHQPAETEKPSADFDKMEDDGVSFGASSILRQRMLENGWCPFHVQRLENDIAPAAMYFSSMLQRPISDINHDRCTTDTCAVNNIDNATYKSKHSTIGCNCDLVKPPSEDVAQILKAGGIPVIAVKSRGPTDVELRVVPHWITNEESHAQKNLPYIAISHVWADGLGNTKDNSLPRCQIRRLIDFVGSVYARVENCRNQELELQAQVWGDDRKSIDDIVAQLKLDVRPMLDNLVPPGASMTSAAETLQLLTQALHDPESAAPSLRSLLETTQQHAHKTVAALRSHAPDVACRYHASRSPGEGFHWLLDDHPGRDFMAHHGDNGDYNLDWKAYDQKTNWMLERKEKGIETDGEALLWIDTLCVPLERGLRNLALQRMKEVYANSEKVLVLDEQLLQSSSKTSYEECLMRISLSSWMQRAWTLEEAVVGGILLFMFKDGVFDLWQFGRTWLKRSSRSVVLSDACRPFCSIRGVQQPRHHVQQLQRAYDALENRITTKRRDLNLIFSFMMGVHPRRLLESKDLWPARGQAFFDLQQKLSRGLIWIPNSNKDDNYLSAGISPQDIGSKSVQAMPESWNESYRWWKDELEITLPAWRDEPGFVIRCPSVIAISPGTDQFTNSAIPTLFAVDDQRKTWWKLDQITPVEITAAKKNSNQYTQHHIGMLLFPNGSLPSNGNSVLGLYVTNYQRSNLGGGTFSRDGINWATYHRQFQVTDLQRSPTMTDLASSKQTMAVYYKSMYRDDTMWCLE</sequence>
<comment type="caution">
    <text evidence="8">The sequence shown here is derived from an EMBL/GenBank/DDBJ whole genome shotgun (WGS) entry which is preliminary data.</text>
</comment>
<dbReference type="PANTHER" id="PTHR46622:SF1">
    <property type="entry name" value="DNA-DEPENDENT METALLOPROTEASE WSS1"/>
    <property type="match status" value="1"/>
</dbReference>
<feature type="region of interest" description="Disordered" evidence="5">
    <location>
        <begin position="166"/>
        <end position="185"/>
    </location>
</feature>
<feature type="compositionally biased region" description="Polar residues" evidence="5">
    <location>
        <begin position="279"/>
        <end position="299"/>
    </location>
</feature>
<dbReference type="EMBL" id="CAJPDQ010000005">
    <property type="protein sequence ID" value="CAF9909812.1"/>
    <property type="molecule type" value="Genomic_DNA"/>
</dbReference>
<dbReference type="PANTHER" id="PTHR46622">
    <property type="entry name" value="DNA-DEPENDENT METALLOPROTEASE WSS1"/>
    <property type="match status" value="1"/>
</dbReference>
<reference evidence="8" key="1">
    <citation type="submission" date="2021-03" db="EMBL/GenBank/DDBJ databases">
        <authorList>
            <person name="Tagirdzhanova G."/>
        </authorList>
    </citation>
    <scope>NUCLEOTIDE SEQUENCE</scope>
</reference>
<evidence type="ECO:0000259" key="7">
    <source>
        <dbReference type="PROSITE" id="PS51397"/>
    </source>
</evidence>
<dbReference type="InterPro" id="IPR053000">
    <property type="entry name" value="WSS1-like_metalloprotease"/>
</dbReference>
<keyword evidence="1" id="KW-0479">Metal-binding</keyword>
<proteinExistence type="predicted"/>
<dbReference type="InterPro" id="IPR001876">
    <property type="entry name" value="Znf_RanBP2"/>
</dbReference>
<dbReference type="GO" id="GO:0008237">
    <property type="term" value="F:metallopeptidase activity"/>
    <property type="evidence" value="ECO:0007669"/>
    <property type="project" value="TreeGrafter"/>
</dbReference>
<dbReference type="Gene3D" id="2.30.30.380">
    <property type="entry name" value="Zn-finger domain of Sec23/24"/>
    <property type="match status" value="1"/>
</dbReference>
<dbReference type="InterPro" id="IPR013536">
    <property type="entry name" value="WLM_dom"/>
</dbReference>
<gene>
    <name evidence="8" type="ORF">GOMPHAMPRED_006872</name>
</gene>
<dbReference type="InterPro" id="IPR036443">
    <property type="entry name" value="Znf_RanBP2_sf"/>
</dbReference>
<evidence type="ECO:0000313" key="9">
    <source>
        <dbReference type="Proteomes" id="UP000664169"/>
    </source>
</evidence>
<dbReference type="OrthoDB" id="261960at2759"/>
<evidence type="ECO:0000313" key="8">
    <source>
        <dbReference type="EMBL" id="CAF9909812.1"/>
    </source>
</evidence>
<keyword evidence="2 4" id="KW-0863">Zinc-finger</keyword>
<dbReference type="GO" id="GO:0006281">
    <property type="term" value="P:DNA repair"/>
    <property type="evidence" value="ECO:0007669"/>
    <property type="project" value="TreeGrafter"/>
</dbReference>
<accession>A0A8H3ET56</accession>
<dbReference type="PROSITE" id="PS51397">
    <property type="entry name" value="WLM"/>
    <property type="match status" value="1"/>
</dbReference>
<keyword evidence="9" id="KW-1185">Reference proteome</keyword>
<evidence type="ECO:0000256" key="2">
    <source>
        <dbReference type="ARBA" id="ARBA00022771"/>
    </source>
</evidence>